<dbReference type="Pfam" id="PF07394">
    <property type="entry name" value="DUF1501"/>
    <property type="match status" value="1"/>
</dbReference>
<dbReference type="Gene3D" id="3.40.720.10">
    <property type="entry name" value="Alkaline Phosphatase, subunit A"/>
    <property type="match status" value="1"/>
</dbReference>
<gene>
    <name evidence="1" type="ORF">SOIL9_06970</name>
</gene>
<reference evidence="1 2" key="1">
    <citation type="submission" date="2019-05" db="EMBL/GenBank/DDBJ databases">
        <authorList>
            <consortium name="Science for Life Laboratories"/>
        </authorList>
    </citation>
    <scope>NUCLEOTIDE SEQUENCE [LARGE SCALE GENOMIC DNA]</scope>
    <source>
        <strain evidence="1">Soil9</strain>
    </source>
</reference>
<keyword evidence="2" id="KW-1185">Reference proteome</keyword>
<dbReference type="KEGG" id="gms:SOIL9_06970"/>
<dbReference type="Proteomes" id="UP000464178">
    <property type="component" value="Chromosome"/>
</dbReference>
<evidence type="ECO:0008006" key="3">
    <source>
        <dbReference type="Google" id="ProtNLM"/>
    </source>
</evidence>
<dbReference type="InterPro" id="IPR010869">
    <property type="entry name" value="DUF1501"/>
</dbReference>
<evidence type="ECO:0000313" key="2">
    <source>
        <dbReference type="Proteomes" id="UP000464178"/>
    </source>
</evidence>
<dbReference type="InterPro" id="IPR006311">
    <property type="entry name" value="TAT_signal"/>
</dbReference>
<sequence>MFSLRVSGSALRAGPSRRDYLRLSALGAIGASQSGWLQALAADATATPKKHKSVILLWMNGGPATIDMWDLKPGSDNGGPFKEIDTAAPGMKFSEHMPNLAKRAKDLAIIRSMATREGDHARARVVGLTGYTPQGAIQFPALGALVAHEFDDPKADLPGFVSIGGRTGDIGGGFLGPRFAPLVVGGDRGLGAPATELKVPDLERPTGVSTEIHAKRLDLLSGLEKDFAPGKGHPVAETMKAATDRAVRLMRPEAAAAFRLEDEKAAVRESYGRGTFAQGCLLARRLVERGVSFVEVTLDGWDTHANNFDRVKTLSGTLDTAFAALLADLKERGLLDSTLVVCQGEFGRTPKINGQTGRDHWPTSWAAVLAGAGIEGGQVVGKTSADGTAVESEPTRTPDLIATVIKTIGLDPMKQNMSNVSRPIRLADPNAKPIKELL</sequence>
<dbReference type="AlphaFoldDB" id="A0A6P2D8D4"/>
<name>A0A6P2D8D4_9BACT</name>
<organism evidence="1 2">
    <name type="scientific">Gemmata massiliana</name>
    <dbReference type="NCBI Taxonomy" id="1210884"/>
    <lineage>
        <taxon>Bacteria</taxon>
        <taxon>Pseudomonadati</taxon>
        <taxon>Planctomycetota</taxon>
        <taxon>Planctomycetia</taxon>
        <taxon>Gemmatales</taxon>
        <taxon>Gemmataceae</taxon>
        <taxon>Gemmata</taxon>
    </lineage>
</organism>
<dbReference type="SUPFAM" id="SSF53649">
    <property type="entry name" value="Alkaline phosphatase-like"/>
    <property type="match status" value="1"/>
</dbReference>
<dbReference type="PANTHER" id="PTHR43737:SF1">
    <property type="entry name" value="DUF1501 DOMAIN-CONTAINING PROTEIN"/>
    <property type="match status" value="1"/>
</dbReference>
<evidence type="ECO:0000313" key="1">
    <source>
        <dbReference type="EMBL" id="VTR97478.1"/>
    </source>
</evidence>
<dbReference type="EMBL" id="LR593886">
    <property type="protein sequence ID" value="VTR97478.1"/>
    <property type="molecule type" value="Genomic_DNA"/>
</dbReference>
<dbReference type="PANTHER" id="PTHR43737">
    <property type="entry name" value="BLL7424 PROTEIN"/>
    <property type="match status" value="1"/>
</dbReference>
<dbReference type="InterPro" id="IPR017850">
    <property type="entry name" value="Alkaline_phosphatase_core_sf"/>
</dbReference>
<accession>A0A6P2D8D4</accession>
<dbReference type="RefSeq" id="WP_162671224.1">
    <property type="nucleotide sequence ID" value="NZ_LR593886.1"/>
</dbReference>
<proteinExistence type="predicted"/>
<dbReference type="PROSITE" id="PS51318">
    <property type="entry name" value="TAT"/>
    <property type="match status" value="1"/>
</dbReference>
<protein>
    <recommendedName>
        <fullName evidence="3">DUF1501 domain-containing protein</fullName>
    </recommendedName>
</protein>